<evidence type="ECO:0000313" key="2">
    <source>
        <dbReference type="EMBL" id="KXF83193.1"/>
    </source>
</evidence>
<accession>A0A135ICK7</accession>
<feature type="chain" id="PRO_5007465859" description="Conjugal transfer protein TraF" evidence="1">
    <location>
        <begin position="20"/>
        <end position="389"/>
    </location>
</feature>
<dbReference type="OrthoDB" id="6077588at2"/>
<name>A0A135ICK7_9GAMM</name>
<protein>
    <recommendedName>
        <fullName evidence="4">Conjugal transfer protein TraF</fullName>
    </recommendedName>
</protein>
<dbReference type="AlphaFoldDB" id="A0A135ICK7"/>
<dbReference type="RefSeq" id="WP_067411043.1">
    <property type="nucleotide sequence ID" value="NZ_LNTY01000006.1"/>
</dbReference>
<dbReference type="Gene3D" id="2.40.160.60">
    <property type="entry name" value="Outer membrane protein transport protein (OMPP1/FadL/TodX)"/>
    <property type="match status" value="1"/>
</dbReference>
<organism evidence="2 3">
    <name type="scientific">Enterovibrio coralii</name>
    <dbReference type="NCBI Taxonomy" id="294935"/>
    <lineage>
        <taxon>Bacteria</taxon>
        <taxon>Pseudomonadati</taxon>
        <taxon>Pseudomonadota</taxon>
        <taxon>Gammaproteobacteria</taxon>
        <taxon>Vibrionales</taxon>
        <taxon>Vibrionaceae</taxon>
        <taxon>Enterovibrio</taxon>
    </lineage>
</organism>
<evidence type="ECO:0008006" key="4">
    <source>
        <dbReference type="Google" id="ProtNLM"/>
    </source>
</evidence>
<dbReference type="STRING" id="294935.ATN88_05730"/>
<dbReference type="InterPro" id="IPR032811">
    <property type="entry name" value="Put_conjugal_transfer"/>
</dbReference>
<sequence>MNKKLVALAVSLAPFTSFAANYSVDARIDAMGGAGTVASDYLAAGFHNPALVALEPHSSFGVLLPTLGVQYRDPDDLVDALEDFGDVYDRFQADATSETNRTDAANALSNLQNKVAYLSGGIGGAVAVPTNSISGNLFVKAYTEAVVLPEVSDSDITAIENSTTSAPTLTSEARVLAFGLVDVGLALAGNIEFMGQRIALGVTPKTQKLYTYHYQVSVEDFNVDDWDADNNRTEESAFNMDIGAAWQNGPVRIGFAAKNLIANDITTTNRWARQYTYELKPLMTVGSAYVTDLFTMALDIDLNEQTRFAQAAGPEIKDNTQMIRFGTEFNAWGWAQARAGYMLDLEDTLDGTLTLGLGLSPFNTVHLDLAAQLIDSNSYGGSLQLAMTF</sequence>
<evidence type="ECO:0000256" key="1">
    <source>
        <dbReference type="SAM" id="SignalP"/>
    </source>
</evidence>
<dbReference type="EMBL" id="LNTY01000006">
    <property type="protein sequence ID" value="KXF83193.1"/>
    <property type="molecule type" value="Genomic_DNA"/>
</dbReference>
<keyword evidence="3" id="KW-1185">Reference proteome</keyword>
<evidence type="ECO:0000313" key="3">
    <source>
        <dbReference type="Proteomes" id="UP000070529"/>
    </source>
</evidence>
<proteinExistence type="predicted"/>
<gene>
    <name evidence="2" type="ORF">ATN88_05730</name>
</gene>
<comment type="caution">
    <text evidence="2">The sequence shown here is derived from an EMBL/GenBank/DDBJ whole genome shotgun (WGS) entry which is preliminary data.</text>
</comment>
<keyword evidence="1" id="KW-0732">Signal</keyword>
<dbReference type="Pfam" id="PF13729">
    <property type="entry name" value="TraF_2"/>
    <property type="match status" value="1"/>
</dbReference>
<reference evidence="2 3" key="1">
    <citation type="submission" date="2015-11" db="EMBL/GenBank/DDBJ databases">
        <title>Genomic Taxonomy of the Vibrionaceae.</title>
        <authorList>
            <person name="Gomez-Gil B."/>
            <person name="Enciso-Ibarra J."/>
        </authorList>
    </citation>
    <scope>NUCLEOTIDE SEQUENCE [LARGE SCALE GENOMIC DNA]</scope>
    <source>
        <strain evidence="2 3">CAIM 912</strain>
    </source>
</reference>
<feature type="signal peptide" evidence="1">
    <location>
        <begin position="1"/>
        <end position="19"/>
    </location>
</feature>
<dbReference type="Proteomes" id="UP000070529">
    <property type="component" value="Unassembled WGS sequence"/>
</dbReference>